<dbReference type="Proteomes" id="UP000244811">
    <property type="component" value="Chromosome 1"/>
</dbReference>
<dbReference type="Pfam" id="PF13532">
    <property type="entry name" value="2OG-FeII_Oxy_2"/>
    <property type="match status" value="1"/>
</dbReference>
<keyword evidence="1 5" id="KW-0479">Metal-binding</keyword>
<dbReference type="Gene3D" id="2.60.120.590">
    <property type="entry name" value="Alpha-ketoglutarate-dependent dioxygenase AlkB-like"/>
    <property type="match status" value="1"/>
</dbReference>
<sequence length="350" mass="39701">MYSNVDTNNFSNSVFLCIRNTPYFKLNTNSFRRNLLSIVDEYINHEPSADSGDKNSIESADKLNDYVVTAENYSVHFVLSTKLLDDTKSCSLYGFDGFEGVFILQNFLKENQCLALACETLRSYINPPSNSNLLIKDPNISSPIWPSESFKSLRWSTIGHLYDWEKRKYDGYSQFPDIIVKIVNEINKLLSQFYDPFIADAAIINFYSKSYFLRLHRDDAEETNDPVINISIGAPAIFCICKEDPSQFPLSCVVDSGSIAIMANNSRRCLHGISKLLHYIKPDSDSNNCSDTVSDTDRPFAKPYFINAFSQCSDEVFEGFTTSLDEQAISDVKTYLNDSRISISIRKAKI</sequence>
<dbReference type="GO" id="GO:0008198">
    <property type="term" value="F:ferrous iron binding"/>
    <property type="evidence" value="ECO:0007669"/>
    <property type="project" value="TreeGrafter"/>
</dbReference>
<dbReference type="PANTHER" id="PTHR16557:SF11">
    <property type="entry name" value="ALPHA-KETOGLUTARATE-DEPENDENT DIOXYGENASE ALKB"/>
    <property type="match status" value="1"/>
</dbReference>
<dbReference type="EMBL" id="CP056069">
    <property type="protein sequence ID" value="UKK00013.1"/>
    <property type="molecule type" value="Genomic_DNA"/>
</dbReference>
<evidence type="ECO:0000313" key="7">
    <source>
        <dbReference type="EMBL" id="UKK00013.1"/>
    </source>
</evidence>
<evidence type="ECO:0000313" key="8">
    <source>
        <dbReference type="Proteomes" id="UP000244811"/>
    </source>
</evidence>
<reference evidence="7" key="1">
    <citation type="submission" date="2022-07" db="EMBL/GenBank/DDBJ databases">
        <title>Evaluation of T. orientalis genome assembly methods using nanopore sequencing and analysis of variation between genomes.</title>
        <authorList>
            <person name="Yam J."/>
            <person name="Micallef M.L."/>
            <person name="Liu M."/>
            <person name="Djordjevic S.P."/>
            <person name="Bogema D.R."/>
            <person name="Jenkins C."/>
        </authorList>
    </citation>
    <scope>NUCLEOTIDE SEQUENCE</scope>
    <source>
        <strain evidence="7">Goon Nure</strain>
    </source>
</reference>
<evidence type="ECO:0000256" key="2">
    <source>
        <dbReference type="ARBA" id="ARBA00022964"/>
    </source>
</evidence>
<dbReference type="InterPro" id="IPR004574">
    <property type="entry name" value="Alkb"/>
</dbReference>
<comment type="cofactor">
    <cofactor evidence="5">
        <name>Fe(2+)</name>
        <dbReference type="ChEBI" id="CHEBI:29033"/>
    </cofactor>
    <text evidence="5">Binds 1 Fe(2+) ion per subunit.</text>
</comment>
<name>A0A976MBH4_THEOR</name>
<feature type="binding site" evidence="5">
    <location>
        <position position="271"/>
    </location>
    <ligand>
        <name>Fe cation</name>
        <dbReference type="ChEBI" id="CHEBI:24875"/>
        <note>catalytic</note>
    </ligand>
</feature>
<dbReference type="InterPro" id="IPR037151">
    <property type="entry name" value="AlkB-like_sf"/>
</dbReference>
<evidence type="ECO:0000256" key="5">
    <source>
        <dbReference type="PIRSR" id="PIRSR604574-2"/>
    </source>
</evidence>
<dbReference type="AlphaFoldDB" id="A0A976MBH4"/>
<keyword evidence="2" id="KW-0223">Dioxygenase</keyword>
<evidence type="ECO:0000259" key="6">
    <source>
        <dbReference type="Pfam" id="PF13532"/>
    </source>
</evidence>
<dbReference type="InterPro" id="IPR027450">
    <property type="entry name" value="AlkB-like"/>
</dbReference>
<dbReference type="SUPFAM" id="SSF51197">
    <property type="entry name" value="Clavaminate synthase-like"/>
    <property type="match status" value="1"/>
</dbReference>
<accession>A0A976MBH4</accession>
<gene>
    <name evidence="7" type="ORF">MACK_000078</name>
</gene>
<evidence type="ECO:0000256" key="1">
    <source>
        <dbReference type="ARBA" id="ARBA00022723"/>
    </source>
</evidence>
<dbReference type="GO" id="GO:0005737">
    <property type="term" value="C:cytoplasm"/>
    <property type="evidence" value="ECO:0007669"/>
    <property type="project" value="TreeGrafter"/>
</dbReference>
<protein>
    <submittedName>
        <fullName evidence="7">Alkylated DNA repair protein</fullName>
    </submittedName>
</protein>
<feature type="domain" description="Alpha-ketoglutarate-dependent dioxygenase AlkB-like" evidence="6">
    <location>
        <begin position="100"/>
        <end position="346"/>
    </location>
</feature>
<keyword evidence="3" id="KW-0560">Oxidoreductase</keyword>
<proteinExistence type="predicted"/>
<keyword evidence="4 5" id="KW-0408">Iron</keyword>
<feature type="binding site" evidence="5">
    <location>
        <position position="216"/>
    </location>
    <ligand>
        <name>Fe cation</name>
        <dbReference type="ChEBI" id="CHEBI:24875"/>
        <note>catalytic</note>
    </ligand>
</feature>
<organism evidence="7 8">
    <name type="scientific">Theileria orientalis</name>
    <dbReference type="NCBI Taxonomy" id="68886"/>
    <lineage>
        <taxon>Eukaryota</taxon>
        <taxon>Sar</taxon>
        <taxon>Alveolata</taxon>
        <taxon>Apicomplexa</taxon>
        <taxon>Aconoidasida</taxon>
        <taxon>Piroplasmida</taxon>
        <taxon>Theileriidae</taxon>
        <taxon>Theileria</taxon>
    </lineage>
</organism>
<dbReference type="PANTHER" id="PTHR16557">
    <property type="entry name" value="ALKYLATED DNA REPAIR PROTEIN ALKB-RELATED"/>
    <property type="match status" value="1"/>
</dbReference>
<evidence type="ECO:0000256" key="3">
    <source>
        <dbReference type="ARBA" id="ARBA00023002"/>
    </source>
</evidence>
<dbReference type="GO" id="GO:0035513">
    <property type="term" value="P:oxidative RNA demethylation"/>
    <property type="evidence" value="ECO:0007669"/>
    <property type="project" value="TreeGrafter"/>
</dbReference>
<dbReference type="GO" id="GO:0035516">
    <property type="term" value="F:broad specificity oxidative DNA demethylase activity"/>
    <property type="evidence" value="ECO:0007669"/>
    <property type="project" value="TreeGrafter"/>
</dbReference>
<evidence type="ECO:0000256" key="4">
    <source>
        <dbReference type="ARBA" id="ARBA00023004"/>
    </source>
</evidence>
<dbReference type="GO" id="GO:0035515">
    <property type="term" value="F:oxidative RNA demethylase activity"/>
    <property type="evidence" value="ECO:0007669"/>
    <property type="project" value="TreeGrafter"/>
</dbReference>
<feature type="binding site" evidence="5">
    <location>
        <position position="218"/>
    </location>
    <ligand>
        <name>Fe cation</name>
        <dbReference type="ChEBI" id="CHEBI:24875"/>
        <note>catalytic</note>
    </ligand>
</feature>